<comment type="similarity">
    <text evidence="1">Belongs to the leucine-binding protein family.</text>
</comment>
<dbReference type="InterPro" id="IPR028082">
    <property type="entry name" value="Peripla_BP_I"/>
</dbReference>
<evidence type="ECO:0000313" key="4">
    <source>
        <dbReference type="EMBL" id="SDE44895.1"/>
    </source>
</evidence>
<dbReference type="Pfam" id="PF13458">
    <property type="entry name" value="Peripla_BP_6"/>
    <property type="match status" value="1"/>
</dbReference>
<accession>A0A1G7D2E9</accession>
<feature type="domain" description="Leucine-binding protein" evidence="3">
    <location>
        <begin position="2"/>
        <end position="108"/>
    </location>
</feature>
<reference evidence="4 5" key="1">
    <citation type="submission" date="2016-10" db="EMBL/GenBank/DDBJ databases">
        <authorList>
            <person name="de Groot N.N."/>
        </authorList>
    </citation>
    <scope>NUCLEOTIDE SEQUENCE [LARGE SCALE GENOMIC DNA]</scope>
    <source>
        <strain evidence="4 5">CPCC 100156</strain>
    </source>
</reference>
<dbReference type="RefSeq" id="WP_245704963.1">
    <property type="nucleotide sequence ID" value="NZ_FMZX01000038.1"/>
</dbReference>
<dbReference type="EMBL" id="FMZX01000038">
    <property type="protein sequence ID" value="SDE44895.1"/>
    <property type="molecule type" value="Genomic_DNA"/>
</dbReference>
<name>A0A1G7D2E9_9PROT</name>
<sequence>MNCIKQAAEFGITQRGQRLAGLLFQIPDVQAVGLEAAQGLVLSEAFYCDLNDGTRAFASRFAPRLSNRKPSMLQAGCYSATIHYLKAVASIGVDRAKAAGRAATDRMKELPARISLTAAAPCGGMGG</sequence>
<evidence type="ECO:0000256" key="2">
    <source>
        <dbReference type="ARBA" id="ARBA00022729"/>
    </source>
</evidence>
<protein>
    <submittedName>
        <fullName evidence="4">Substrate-binding protein</fullName>
    </submittedName>
</protein>
<gene>
    <name evidence="4" type="ORF">SAMN04487779_10386</name>
</gene>
<evidence type="ECO:0000256" key="1">
    <source>
        <dbReference type="ARBA" id="ARBA00010062"/>
    </source>
</evidence>
<dbReference type="InterPro" id="IPR028081">
    <property type="entry name" value="Leu-bd"/>
</dbReference>
<evidence type="ECO:0000313" key="5">
    <source>
        <dbReference type="Proteomes" id="UP000198925"/>
    </source>
</evidence>
<dbReference type="Gene3D" id="3.40.50.2300">
    <property type="match status" value="2"/>
</dbReference>
<dbReference type="SUPFAM" id="SSF53822">
    <property type="entry name" value="Periplasmic binding protein-like I"/>
    <property type="match status" value="1"/>
</dbReference>
<keyword evidence="2" id="KW-0732">Signal</keyword>
<organism evidence="4 5">
    <name type="scientific">Belnapia rosea</name>
    <dbReference type="NCBI Taxonomy" id="938405"/>
    <lineage>
        <taxon>Bacteria</taxon>
        <taxon>Pseudomonadati</taxon>
        <taxon>Pseudomonadota</taxon>
        <taxon>Alphaproteobacteria</taxon>
        <taxon>Acetobacterales</taxon>
        <taxon>Roseomonadaceae</taxon>
        <taxon>Belnapia</taxon>
    </lineage>
</organism>
<proteinExistence type="inferred from homology"/>
<dbReference type="AlphaFoldDB" id="A0A1G7D2E9"/>
<keyword evidence="5" id="KW-1185">Reference proteome</keyword>
<evidence type="ECO:0000259" key="3">
    <source>
        <dbReference type="Pfam" id="PF13458"/>
    </source>
</evidence>
<dbReference type="Proteomes" id="UP000198925">
    <property type="component" value="Unassembled WGS sequence"/>
</dbReference>